<evidence type="ECO:0000259" key="11">
    <source>
        <dbReference type="PROSITE" id="PS50089"/>
    </source>
</evidence>
<evidence type="ECO:0000256" key="10">
    <source>
        <dbReference type="SAM" id="MobiDB-lite"/>
    </source>
</evidence>
<feature type="domain" description="C3H1-type" evidence="12">
    <location>
        <begin position="48"/>
        <end position="70"/>
    </location>
</feature>
<keyword evidence="6 9" id="KW-0863">Zinc-finger</keyword>
<dbReference type="Gene3D" id="4.10.1000.10">
    <property type="entry name" value="Zinc finger, CCCH-type"/>
    <property type="match status" value="1"/>
</dbReference>
<dbReference type="VEuPathDB" id="VectorBase:LOC119163631"/>
<gene>
    <name evidence="13" type="ORF">HPB51_020949</name>
</gene>
<sequence>MVRANGVLALARGNSLTFSVPYFLSGVCRDGQRCLFSHDRANGRVDNVCRYYLKGECIYGARCRYDHIRTKPRTDNGAWSGRPSRGTNQGSRSQLSTAEGTTPACSSSVNRTPHTGPLTVLKKNGNESSLSGNPTGKTVLSSSWADAPEFVPKSGVPTRSMKSYASIVRPDGSIEKAPPSKEASLPLCPYEVASNGCPMRATCTYLHGELCDLCQKPCLHPYNEQQRAQHREECVQRHEQDMELSFAIQRSADKCCGICMDVVMEKEPPSERRFGILEKCSHIFCLNCIRKWRGSKQFDSKTVRSCPECRVPSDFVTPSSFWVDMGEEKDKLIADYKSAMSAKPCRYFQEGRGECPFAGACFYQHMYPDGRKAVLPPPRPRRRQNHNGDLEIMERLYLWDFLDVADSHMFAPFNLEDMFEILSETEDSDSDWSDIDILLN</sequence>
<evidence type="ECO:0000256" key="3">
    <source>
        <dbReference type="ARBA" id="ARBA00022679"/>
    </source>
</evidence>
<feature type="domain" description="RING-type" evidence="11">
    <location>
        <begin position="256"/>
        <end position="310"/>
    </location>
</feature>
<dbReference type="InterPro" id="IPR036855">
    <property type="entry name" value="Znf_CCCH_sf"/>
</dbReference>
<evidence type="ECO:0000259" key="12">
    <source>
        <dbReference type="PROSITE" id="PS50103"/>
    </source>
</evidence>
<dbReference type="InterPro" id="IPR001841">
    <property type="entry name" value="Znf_RING"/>
</dbReference>
<dbReference type="SMART" id="SM00356">
    <property type="entry name" value="ZnF_C3H1"/>
    <property type="match status" value="4"/>
</dbReference>
<dbReference type="PROSITE" id="PS00518">
    <property type="entry name" value="ZF_RING_1"/>
    <property type="match status" value="1"/>
</dbReference>
<feature type="zinc finger region" description="C3H1-type" evidence="9">
    <location>
        <begin position="182"/>
        <end position="210"/>
    </location>
</feature>
<reference evidence="13" key="2">
    <citation type="submission" date="2021-09" db="EMBL/GenBank/DDBJ databases">
        <authorList>
            <person name="Jia N."/>
            <person name="Wang J."/>
            <person name="Shi W."/>
            <person name="Du L."/>
            <person name="Sun Y."/>
            <person name="Zhan W."/>
            <person name="Jiang J."/>
            <person name="Wang Q."/>
            <person name="Zhang B."/>
            <person name="Ji P."/>
            <person name="Sakyi L.B."/>
            <person name="Cui X."/>
            <person name="Yuan T."/>
            <person name="Jiang B."/>
            <person name="Yang W."/>
            <person name="Lam T.T.-Y."/>
            <person name="Chang Q."/>
            <person name="Ding S."/>
            <person name="Wang X."/>
            <person name="Zhu J."/>
            <person name="Ruan X."/>
            <person name="Zhao L."/>
            <person name="Wei J."/>
            <person name="Que T."/>
            <person name="Du C."/>
            <person name="Cheng J."/>
            <person name="Dai P."/>
            <person name="Han X."/>
            <person name="Huang E."/>
            <person name="Gao Y."/>
            <person name="Liu J."/>
            <person name="Shao H."/>
            <person name="Ye R."/>
            <person name="Li L."/>
            <person name="Wei W."/>
            <person name="Wang X."/>
            <person name="Wang C."/>
            <person name="Huo Q."/>
            <person name="Li W."/>
            <person name="Guo W."/>
            <person name="Chen H."/>
            <person name="Chen S."/>
            <person name="Zhou L."/>
            <person name="Zhou L."/>
            <person name="Ni X."/>
            <person name="Tian J."/>
            <person name="Zhou Y."/>
            <person name="Sheng Y."/>
            <person name="Liu T."/>
            <person name="Pan Y."/>
            <person name="Xia L."/>
            <person name="Li J."/>
            <person name="Zhao F."/>
            <person name="Cao W."/>
        </authorList>
    </citation>
    <scope>NUCLEOTIDE SEQUENCE</scope>
    <source>
        <strain evidence="13">Rmic-2018</strain>
        <tissue evidence="13">Larvae</tissue>
    </source>
</reference>
<feature type="zinc finger region" description="C3H1-type" evidence="9">
    <location>
        <begin position="339"/>
        <end position="368"/>
    </location>
</feature>
<dbReference type="InterPro" id="IPR013083">
    <property type="entry name" value="Znf_RING/FYVE/PHD"/>
</dbReference>
<dbReference type="Pfam" id="PF00642">
    <property type="entry name" value="zf-CCCH"/>
    <property type="match status" value="1"/>
</dbReference>
<evidence type="ECO:0000313" key="14">
    <source>
        <dbReference type="Proteomes" id="UP000821866"/>
    </source>
</evidence>
<feature type="domain" description="C3H1-type" evidence="12">
    <location>
        <begin position="182"/>
        <end position="210"/>
    </location>
</feature>
<protein>
    <recommendedName>
        <fullName evidence="2">RING-type E3 ubiquitin transferase</fullName>
        <ecNumber evidence="2">2.3.2.27</ecNumber>
    </recommendedName>
</protein>
<keyword evidence="4 9" id="KW-0479">Metal-binding</keyword>
<dbReference type="EMBL" id="JABSTU010000005">
    <property type="protein sequence ID" value="KAH8031831.1"/>
    <property type="molecule type" value="Genomic_DNA"/>
</dbReference>
<dbReference type="GO" id="GO:0000209">
    <property type="term" value="P:protein polyubiquitination"/>
    <property type="evidence" value="ECO:0007669"/>
    <property type="project" value="InterPro"/>
</dbReference>
<evidence type="ECO:0000256" key="4">
    <source>
        <dbReference type="ARBA" id="ARBA00022723"/>
    </source>
</evidence>
<comment type="caution">
    <text evidence="13">The sequence shown here is derived from an EMBL/GenBank/DDBJ whole genome shotgun (WGS) entry which is preliminary data.</text>
</comment>
<dbReference type="PANTHER" id="PTHR11224">
    <property type="entry name" value="MAKORIN-RELATED"/>
    <property type="match status" value="1"/>
</dbReference>
<dbReference type="InterPro" id="IPR045072">
    <property type="entry name" value="MKRN-like"/>
</dbReference>
<dbReference type="EC" id="2.3.2.27" evidence="2"/>
<dbReference type="AlphaFoldDB" id="A0A9J6EBZ7"/>
<dbReference type="SUPFAM" id="SSF90229">
    <property type="entry name" value="CCCH zinc finger"/>
    <property type="match status" value="1"/>
</dbReference>
<evidence type="ECO:0000256" key="1">
    <source>
        <dbReference type="ARBA" id="ARBA00000900"/>
    </source>
</evidence>
<dbReference type="Pfam" id="PF00097">
    <property type="entry name" value="zf-C3HC4"/>
    <property type="match status" value="1"/>
</dbReference>
<dbReference type="PROSITE" id="PS50089">
    <property type="entry name" value="ZF_RING_2"/>
    <property type="match status" value="1"/>
</dbReference>
<dbReference type="SMART" id="SM00184">
    <property type="entry name" value="RING"/>
    <property type="match status" value="1"/>
</dbReference>
<evidence type="ECO:0000256" key="9">
    <source>
        <dbReference type="PROSITE-ProRule" id="PRU00723"/>
    </source>
</evidence>
<feature type="domain" description="C3H1-type" evidence="12">
    <location>
        <begin position="339"/>
        <end position="368"/>
    </location>
</feature>
<proteinExistence type="predicted"/>
<comment type="catalytic activity">
    <reaction evidence="1">
        <text>S-ubiquitinyl-[E2 ubiquitin-conjugating enzyme]-L-cysteine + [acceptor protein]-L-lysine = [E2 ubiquitin-conjugating enzyme]-L-cysteine + N(6)-ubiquitinyl-[acceptor protein]-L-lysine.</text>
        <dbReference type="EC" id="2.3.2.27"/>
    </reaction>
</comment>
<dbReference type="InterPro" id="IPR000571">
    <property type="entry name" value="Znf_CCCH"/>
</dbReference>
<keyword evidence="3" id="KW-0808">Transferase</keyword>
<feature type="compositionally biased region" description="Polar residues" evidence="10">
    <location>
        <begin position="126"/>
        <end position="141"/>
    </location>
</feature>
<feature type="domain" description="C3H1-type" evidence="12">
    <location>
        <begin position="21"/>
        <end position="41"/>
    </location>
</feature>
<keyword evidence="5" id="KW-0677">Repeat</keyword>
<evidence type="ECO:0000256" key="6">
    <source>
        <dbReference type="ARBA" id="ARBA00022771"/>
    </source>
</evidence>
<name>A0A9J6EBZ7_RHIMP</name>
<evidence type="ECO:0000256" key="7">
    <source>
        <dbReference type="ARBA" id="ARBA00022786"/>
    </source>
</evidence>
<dbReference type="Proteomes" id="UP000821866">
    <property type="component" value="Chromosome 3"/>
</dbReference>
<evidence type="ECO:0000313" key="13">
    <source>
        <dbReference type="EMBL" id="KAH8031831.1"/>
    </source>
</evidence>
<keyword evidence="14" id="KW-1185">Reference proteome</keyword>
<evidence type="ECO:0000256" key="8">
    <source>
        <dbReference type="ARBA" id="ARBA00022833"/>
    </source>
</evidence>
<keyword evidence="7" id="KW-0833">Ubl conjugation pathway</keyword>
<evidence type="ECO:0000256" key="5">
    <source>
        <dbReference type="ARBA" id="ARBA00022737"/>
    </source>
</evidence>
<reference evidence="13" key="1">
    <citation type="journal article" date="2020" name="Cell">
        <title>Large-Scale Comparative Analyses of Tick Genomes Elucidate Their Genetic Diversity and Vector Capacities.</title>
        <authorList>
            <consortium name="Tick Genome and Microbiome Consortium (TIGMIC)"/>
            <person name="Jia N."/>
            <person name="Wang J."/>
            <person name="Shi W."/>
            <person name="Du L."/>
            <person name="Sun Y."/>
            <person name="Zhan W."/>
            <person name="Jiang J.F."/>
            <person name="Wang Q."/>
            <person name="Zhang B."/>
            <person name="Ji P."/>
            <person name="Bell-Sakyi L."/>
            <person name="Cui X.M."/>
            <person name="Yuan T.T."/>
            <person name="Jiang B.G."/>
            <person name="Yang W.F."/>
            <person name="Lam T.T."/>
            <person name="Chang Q.C."/>
            <person name="Ding S.J."/>
            <person name="Wang X.J."/>
            <person name="Zhu J.G."/>
            <person name="Ruan X.D."/>
            <person name="Zhao L."/>
            <person name="Wei J.T."/>
            <person name="Ye R.Z."/>
            <person name="Que T.C."/>
            <person name="Du C.H."/>
            <person name="Zhou Y.H."/>
            <person name="Cheng J.X."/>
            <person name="Dai P.F."/>
            <person name="Guo W.B."/>
            <person name="Han X.H."/>
            <person name="Huang E.J."/>
            <person name="Li L.F."/>
            <person name="Wei W."/>
            <person name="Gao Y.C."/>
            <person name="Liu J.Z."/>
            <person name="Shao H.Z."/>
            <person name="Wang X."/>
            <person name="Wang C.C."/>
            <person name="Yang T.C."/>
            <person name="Huo Q.B."/>
            <person name="Li W."/>
            <person name="Chen H.Y."/>
            <person name="Chen S.E."/>
            <person name="Zhou L.G."/>
            <person name="Ni X.B."/>
            <person name="Tian J.H."/>
            <person name="Sheng Y."/>
            <person name="Liu T."/>
            <person name="Pan Y.S."/>
            <person name="Xia L.Y."/>
            <person name="Li J."/>
            <person name="Zhao F."/>
            <person name="Cao W.C."/>
        </authorList>
    </citation>
    <scope>NUCLEOTIDE SEQUENCE</scope>
    <source>
        <strain evidence="13">Rmic-2018</strain>
    </source>
</reference>
<dbReference type="Pfam" id="PF14608">
    <property type="entry name" value="zf-CCCH_2"/>
    <property type="match status" value="2"/>
</dbReference>
<keyword evidence="8 9" id="KW-0862">Zinc</keyword>
<dbReference type="InterPro" id="IPR017907">
    <property type="entry name" value="Znf_RING_CS"/>
</dbReference>
<dbReference type="GO" id="GO:0061630">
    <property type="term" value="F:ubiquitin protein ligase activity"/>
    <property type="evidence" value="ECO:0007669"/>
    <property type="project" value="UniProtKB-EC"/>
</dbReference>
<feature type="zinc finger region" description="C3H1-type" evidence="9">
    <location>
        <begin position="48"/>
        <end position="70"/>
    </location>
</feature>
<feature type="compositionally biased region" description="Polar residues" evidence="10">
    <location>
        <begin position="85"/>
        <end position="113"/>
    </location>
</feature>
<dbReference type="Gene3D" id="3.30.40.10">
    <property type="entry name" value="Zinc/RING finger domain, C3HC4 (zinc finger)"/>
    <property type="match status" value="1"/>
</dbReference>
<dbReference type="SUPFAM" id="SSF57850">
    <property type="entry name" value="RING/U-box"/>
    <property type="match status" value="1"/>
</dbReference>
<dbReference type="FunFam" id="3.30.40.10:FF:000117">
    <property type="entry name" value="Probable E3 ubiquitin-protein ligase makorin-1"/>
    <property type="match status" value="1"/>
</dbReference>
<dbReference type="PANTHER" id="PTHR11224:SF10">
    <property type="entry name" value="IP09428P-RELATED"/>
    <property type="match status" value="1"/>
</dbReference>
<dbReference type="InterPro" id="IPR018957">
    <property type="entry name" value="Znf_C3HC4_RING-type"/>
</dbReference>
<dbReference type="PROSITE" id="PS50103">
    <property type="entry name" value="ZF_C3H1"/>
    <property type="match status" value="4"/>
</dbReference>
<feature type="region of interest" description="Disordered" evidence="10">
    <location>
        <begin position="72"/>
        <end position="141"/>
    </location>
</feature>
<dbReference type="GO" id="GO:0008270">
    <property type="term" value="F:zinc ion binding"/>
    <property type="evidence" value="ECO:0007669"/>
    <property type="project" value="UniProtKB-KW"/>
</dbReference>
<organism evidence="13 14">
    <name type="scientific">Rhipicephalus microplus</name>
    <name type="common">Cattle tick</name>
    <name type="synonym">Boophilus microplus</name>
    <dbReference type="NCBI Taxonomy" id="6941"/>
    <lineage>
        <taxon>Eukaryota</taxon>
        <taxon>Metazoa</taxon>
        <taxon>Ecdysozoa</taxon>
        <taxon>Arthropoda</taxon>
        <taxon>Chelicerata</taxon>
        <taxon>Arachnida</taxon>
        <taxon>Acari</taxon>
        <taxon>Parasitiformes</taxon>
        <taxon>Ixodida</taxon>
        <taxon>Ixodoidea</taxon>
        <taxon>Ixodidae</taxon>
        <taxon>Rhipicephalinae</taxon>
        <taxon>Rhipicephalus</taxon>
        <taxon>Boophilus</taxon>
    </lineage>
</organism>
<accession>A0A9J6EBZ7</accession>
<feature type="zinc finger region" description="C3H1-type" evidence="9">
    <location>
        <begin position="21"/>
        <end position="41"/>
    </location>
</feature>
<evidence type="ECO:0000256" key="2">
    <source>
        <dbReference type="ARBA" id="ARBA00012483"/>
    </source>
</evidence>